<gene>
    <name evidence="1" type="ORF">SAMN02745199_1065</name>
</gene>
<dbReference type="OrthoDB" id="48292at2"/>
<evidence type="ECO:0000313" key="2">
    <source>
        <dbReference type="Proteomes" id="UP000242592"/>
    </source>
</evidence>
<dbReference type="AlphaFoldDB" id="A0A1M5ST11"/>
<accession>A0A1M5ST11</accession>
<proteinExistence type="predicted"/>
<evidence type="ECO:0000313" key="1">
    <source>
        <dbReference type="EMBL" id="SHH41632.1"/>
    </source>
</evidence>
<dbReference type="Proteomes" id="UP000242592">
    <property type="component" value="Unassembled WGS sequence"/>
</dbReference>
<protein>
    <submittedName>
        <fullName evidence="1">Uncharacterized protein</fullName>
    </submittedName>
</protein>
<keyword evidence="2" id="KW-1185">Reference proteome</keyword>
<dbReference type="EMBL" id="FQXN01000003">
    <property type="protein sequence ID" value="SHH41632.1"/>
    <property type="molecule type" value="Genomic_DNA"/>
</dbReference>
<dbReference type="RefSeq" id="WP_073072963.1">
    <property type="nucleotide sequence ID" value="NZ_FQXN01000003.1"/>
</dbReference>
<organism evidence="1 2">
    <name type="scientific">Thermosipho atlanticus DSM 15807</name>
    <dbReference type="NCBI Taxonomy" id="1123380"/>
    <lineage>
        <taxon>Bacteria</taxon>
        <taxon>Thermotogati</taxon>
        <taxon>Thermotogota</taxon>
        <taxon>Thermotogae</taxon>
        <taxon>Thermotogales</taxon>
        <taxon>Fervidobacteriaceae</taxon>
        <taxon>Thermosipho</taxon>
    </lineage>
</organism>
<name>A0A1M5ST11_9BACT</name>
<dbReference type="STRING" id="1123380.SAMN02745199_1065"/>
<reference evidence="2" key="1">
    <citation type="submission" date="2016-11" db="EMBL/GenBank/DDBJ databases">
        <authorList>
            <person name="Varghese N."/>
            <person name="Submissions S."/>
        </authorList>
    </citation>
    <scope>NUCLEOTIDE SEQUENCE [LARGE SCALE GENOMIC DNA]</scope>
    <source>
        <strain evidence="2">DSM 15807</strain>
    </source>
</reference>
<sequence>MKKLLSIFLLVVSIFAFSGIDWVKIDDNQLLISVLRANFVENTYPMIIFKGDNYNYVEDAITDSSKLISIQVYRKASGNGFFITSEKNGEKIWSLPYEDVTLNYGKLFKLNGDYVFLGSVAIDNESFIYISKINQDGEIIYEDEINSFADFCCARLESNSLKFLAYKQEFSQKYHKYLASGQEYSFSNSLNPINKEIKFKDIDGIITIPQVYINGKYYALTGYISHQVELYEINPNGKSKRKIVKIPFLIPNTSSEYKIIGYSDNSLFTFGMKQNPDGLLHINIIEIGLDGKILNTFDISSRIIKKYEKHGIYIENNLPTIKTADKKIMLFPRDIKILLTNGQQKYAVYILDIKYNAGYGLGILVDLLEF</sequence>